<feature type="short sequence motif" description="Meso-diaminopimelate recognition motif" evidence="13">
    <location>
        <begin position="407"/>
        <end position="410"/>
    </location>
</feature>
<keyword evidence="4 13" id="KW-0436">Ligase</keyword>
<dbReference type="Gene3D" id="3.40.1390.10">
    <property type="entry name" value="MurE/MurF, N-terminal domain"/>
    <property type="match status" value="1"/>
</dbReference>
<dbReference type="GO" id="GO:0005737">
    <property type="term" value="C:cytoplasm"/>
    <property type="evidence" value="ECO:0007669"/>
    <property type="project" value="UniProtKB-SubCell"/>
</dbReference>
<dbReference type="Pfam" id="PF08245">
    <property type="entry name" value="Mur_ligase_M"/>
    <property type="match status" value="1"/>
</dbReference>
<dbReference type="OrthoDB" id="9800958at2"/>
<feature type="binding site" evidence="13">
    <location>
        <position position="457"/>
    </location>
    <ligand>
        <name>meso-2,6-diaminopimelate</name>
        <dbReference type="ChEBI" id="CHEBI:57791"/>
    </ligand>
</feature>
<proteinExistence type="inferred from homology"/>
<comment type="subcellular location">
    <subcellularLocation>
        <location evidence="13 14">Cytoplasm</location>
    </subcellularLocation>
</comment>
<keyword evidence="11 13" id="KW-0131">Cell cycle</keyword>
<dbReference type="GO" id="GO:0008765">
    <property type="term" value="F:UDP-N-acetylmuramoylalanyl-D-glutamate-2,6-diaminopimelate ligase activity"/>
    <property type="evidence" value="ECO:0007669"/>
    <property type="project" value="UniProtKB-UniRule"/>
</dbReference>
<evidence type="ECO:0000256" key="14">
    <source>
        <dbReference type="RuleBase" id="RU004135"/>
    </source>
</evidence>
<dbReference type="InterPro" id="IPR013221">
    <property type="entry name" value="Mur_ligase_cen"/>
</dbReference>
<dbReference type="InterPro" id="IPR000713">
    <property type="entry name" value="Mur_ligase_N"/>
</dbReference>
<protein>
    <recommendedName>
        <fullName evidence="13">UDP-N-acetylmuramoyl-L-alanyl-D-glutamate--2,6-diaminopimelate ligase</fullName>
        <ecNumber evidence="13">6.3.2.13</ecNumber>
    </recommendedName>
    <alternativeName>
        <fullName evidence="13">Meso-A2pm-adding enzyme</fullName>
    </alternativeName>
    <alternativeName>
        <fullName evidence="13">Meso-diaminopimelate-adding enzyme</fullName>
    </alternativeName>
    <alternativeName>
        <fullName evidence="13">UDP-MurNAc-L-Ala-D-Glu:meso-diaminopimelate ligase</fullName>
    </alternativeName>
    <alternativeName>
        <fullName evidence="13">UDP-MurNAc-tripeptide synthetase</fullName>
    </alternativeName>
    <alternativeName>
        <fullName evidence="13">UDP-N-acetylmuramyl-tripeptide synthetase</fullName>
    </alternativeName>
</protein>
<dbReference type="GO" id="GO:0071555">
    <property type="term" value="P:cell wall organization"/>
    <property type="evidence" value="ECO:0007669"/>
    <property type="project" value="UniProtKB-KW"/>
</dbReference>
<comment type="function">
    <text evidence="13">Catalyzes the addition of meso-diaminopimelic acid to the nucleotide precursor UDP-N-acetylmuramoyl-L-alanyl-D-glutamate (UMAG) in the biosynthesis of bacterial cell-wall peptidoglycan.</text>
</comment>
<keyword evidence="10 13" id="KW-0573">Peptidoglycan synthesis</keyword>
<feature type="binding site" evidence="13">
    <location>
        <position position="461"/>
    </location>
    <ligand>
        <name>meso-2,6-diaminopimelate</name>
        <dbReference type="ChEBI" id="CHEBI:57791"/>
    </ligand>
</feature>
<evidence type="ECO:0000256" key="10">
    <source>
        <dbReference type="ARBA" id="ARBA00022984"/>
    </source>
</evidence>
<keyword evidence="7 13" id="KW-0067">ATP-binding</keyword>
<dbReference type="Gene3D" id="3.90.190.20">
    <property type="entry name" value="Mur ligase, C-terminal domain"/>
    <property type="match status" value="1"/>
</dbReference>
<feature type="domain" description="Mur ligase central" evidence="17">
    <location>
        <begin position="106"/>
        <end position="312"/>
    </location>
</feature>
<dbReference type="HAMAP" id="MF_00208">
    <property type="entry name" value="MurE"/>
    <property type="match status" value="1"/>
</dbReference>
<dbReference type="InterPro" id="IPR036565">
    <property type="entry name" value="Mur-like_cat_sf"/>
</dbReference>
<dbReference type="Proteomes" id="UP000199318">
    <property type="component" value="Unassembled WGS sequence"/>
</dbReference>
<keyword evidence="12 13" id="KW-0961">Cell wall biogenesis/degradation</keyword>
<feature type="binding site" evidence="13">
    <location>
        <begin position="108"/>
        <end position="114"/>
    </location>
    <ligand>
        <name>ATP</name>
        <dbReference type="ChEBI" id="CHEBI:30616"/>
    </ligand>
</feature>
<dbReference type="SUPFAM" id="SSF53623">
    <property type="entry name" value="MurD-like peptide ligases, catalytic domain"/>
    <property type="match status" value="1"/>
</dbReference>
<dbReference type="InterPro" id="IPR036615">
    <property type="entry name" value="Mur_ligase_C_dom_sf"/>
</dbReference>
<evidence type="ECO:0000256" key="13">
    <source>
        <dbReference type="HAMAP-Rule" id="MF_00208"/>
    </source>
</evidence>
<feature type="binding site" evidence="13">
    <location>
        <begin position="150"/>
        <end position="151"/>
    </location>
    <ligand>
        <name>UDP-N-acetyl-alpha-D-muramoyl-L-alanyl-D-glutamate</name>
        <dbReference type="ChEBI" id="CHEBI:83900"/>
    </ligand>
</feature>
<dbReference type="FunFam" id="3.40.1390.10:FF:000005">
    <property type="entry name" value="UDP-N-acetylmuramoyl-L-alanyl-D-glutamate--2,6-diaminopimelate ligase"/>
    <property type="match status" value="1"/>
</dbReference>
<feature type="binding site" evidence="13">
    <location>
        <position position="149"/>
    </location>
    <ligand>
        <name>UDP-N-acetyl-alpha-D-muramoyl-L-alanyl-D-glutamate</name>
        <dbReference type="ChEBI" id="CHEBI:83900"/>
    </ligand>
</feature>
<accession>A0A1H9PUI4</accession>
<feature type="binding site" evidence="13">
    <location>
        <position position="185"/>
    </location>
    <ligand>
        <name>UDP-N-acetyl-alpha-D-muramoyl-L-alanyl-D-glutamate</name>
        <dbReference type="ChEBI" id="CHEBI:83900"/>
    </ligand>
</feature>
<comment type="similarity">
    <text evidence="2 13">Belongs to the MurCDEF family. MurE subfamily.</text>
</comment>
<organism evidence="18 19">
    <name type="scientific">Salisediminibacterium halotolerans</name>
    <dbReference type="NCBI Taxonomy" id="517425"/>
    <lineage>
        <taxon>Bacteria</taxon>
        <taxon>Bacillati</taxon>
        <taxon>Bacillota</taxon>
        <taxon>Bacilli</taxon>
        <taxon>Bacillales</taxon>
        <taxon>Bacillaceae</taxon>
        <taxon>Salisediminibacterium</taxon>
    </lineage>
</organism>
<dbReference type="Pfam" id="PF02875">
    <property type="entry name" value="Mur_ligase_C"/>
    <property type="match status" value="1"/>
</dbReference>
<gene>
    <name evidence="13" type="primary">murE</name>
    <name evidence="18" type="ORF">SAMN05444126_10238</name>
</gene>
<evidence type="ECO:0000259" key="17">
    <source>
        <dbReference type="Pfam" id="PF08245"/>
    </source>
</evidence>
<dbReference type="RefSeq" id="WP_093071716.1">
    <property type="nucleotide sequence ID" value="NZ_FOGV01000002.1"/>
</dbReference>
<dbReference type="Gene3D" id="3.40.1190.10">
    <property type="entry name" value="Mur-like, catalytic domain"/>
    <property type="match status" value="1"/>
</dbReference>
<dbReference type="GO" id="GO:0009252">
    <property type="term" value="P:peptidoglycan biosynthetic process"/>
    <property type="evidence" value="ECO:0007669"/>
    <property type="project" value="UniProtKB-UniRule"/>
</dbReference>
<dbReference type="InterPro" id="IPR005761">
    <property type="entry name" value="UDP-N-AcMur-Glu-dNH2Pim_ligase"/>
</dbReference>
<evidence type="ECO:0000256" key="12">
    <source>
        <dbReference type="ARBA" id="ARBA00023316"/>
    </source>
</evidence>
<evidence type="ECO:0000256" key="6">
    <source>
        <dbReference type="ARBA" id="ARBA00022741"/>
    </source>
</evidence>
<keyword evidence="9 13" id="KW-0133">Cell shape</keyword>
<evidence type="ECO:0000259" key="15">
    <source>
        <dbReference type="Pfam" id="PF01225"/>
    </source>
</evidence>
<dbReference type="InterPro" id="IPR004101">
    <property type="entry name" value="Mur_ligase_C"/>
</dbReference>
<dbReference type="EMBL" id="FOGV01000002">
    <property type="protein sequence ID" value="SER51887.1"/>
    <property type="molecule type" value="Genomic_DNA"/>
</dbReference>
<dbReference type="AlphaFoldDB" id="A0A1H9PUI4"/>
<evidence type="ECO:0000259" key="16">
    <source>
        <dbReference type="Pfam" id="PF02875"/>
    </source>
</evidence>
<reference evidence="19" key="1">
    <citation type="submission" date="2016-10" db="EMBL/GenBank/DDBJ databases">
        <authorList>
            <person name="de Groot N.N."/>
        </authorList>
    </citation>
    <scope>NUCLEOTIDE SEQUENCE [LARGE SCALE GENOMIC DNA]</scope>
    <source>
        <strain evidence="19">10nlg</strain>
    </source>
</reference>
<evidence type="ECO:0000256" key="8">
    <source>
        <dbReference type="ARBA" id="ARBA00022842"/>
    </source>
</evidence>
<evidence type="ECO:0000256" key="3">
    <source>
        <dbReference type="ARBA" id="ARBA00022490"/>
    </source>
</evidence>
<feature type="modified residue" description="N6-carboxylysine" evidence="13">
    <location>
        <position position="217"/>
    </location>
</feature>
<feature type="binding site" evidence="13">
    <location>
        <begin position="407"/>
        <end position="410"/>
    </location>
    <ligand>
        <name>meso-2,6-diaminopimelate</name>
        <dbReference type="ChEBI" id="CHEBI:57791"/>
    </ligand>
</feature>
<feature type="domain" description="Mur ligase N-terminal catalytic" evidence="15">
    <location>
        <begin position="22"/>
        <end position="94"/>
    </location>
</feature>
<evidence type="ECO:0000256" key="11">
    <source>
        <dbReference type="ARBA" id="ARBA00023306"/>
    </source>
</evidence>
<dbReference type="EC" id="6.3.2.13" evidence="13"/>
<keyword evidence="3 13" id="KW-0963">Cytoplasm</keyword>
<feature type="binding site" evidence="13">
    <location>
        <position position="30"/>
    </location>
    <ligand>
        <name>UDP-N-acetyl-alpha-D-muramoyl-L-alanyl-D-glutamate</name>
        <dbReference type="ChEBI" id="CHEBI:83900"/>
    </ligand>
</feature>
<keyword evidence="5 13" id="KW-0132">Cell division</keyword>
<keyword evidence="6 13" id="KW-0547">Nucleotide-binding</keyword>
<name>A0A1H9PUI4_9BACI</name>
<dbReference type="UniPathway" id="UPA00219"/>
<dbReference type="STRING" id="1464123.SAMN05444126_10238"/>
<dbReference type="GO" id="GO:0005524">
    <property type="term" value="F:ATP binding"/>
    <property type="evidence" value="ECO:0007669"/>
    <property type="project" value="UniProtKB-UniRule"/>
</dbReference>
<dbReference type="SUPFAM" id="SSF53244">
    <property type="entry name" value="MurD-like peptide ligases, peptide-binding domain"/>
    <property type="match status" value="1"/>
</dbReference>
<dbReference type="GO" id="GO:0051301">
    <property type="term" value="P:cell division"/>
    <property type="evidence" value="ECO:0007669"/>
    <property type="project" value="UniProtKB-KW"/>
</dbReference>
<evidence type="ECO:0000313" key="18">
    <source>
        <dbReference type="EMBL" id="SER51887.1"/>
    </source>
</evidence>
<keyword evidence="8 13" id="KW-0460">Magnesium</keyword>
<feature type="binding site" evidence="13">
    <location>
        <position position="383"/>
    </location>
    <ligand>
        <name>meso-2,6-diaminopimelate</name>
        <dbReference type="ChEBI" id="CHEBI:57791"/>
    </ligand>
</feature>
<evidence type="ECO:0000256" key="7">
    <source>
        <dbReference type="ARBA" id="ARBA00022840"/>
    </source>
</evidence>
<dbReference type="PANTHER" id="PTHR23135">
    <property type="entry name" value="MUR LIGASE FAMILY MEMBER"/>
    <property type="match status" value="1"/>
</dbReference>
<sequence>MKLQELISCLPAYAVEDDTNPEITSLQMDSRKVQDGALFFCIRGFTVDGHRFAKQAEASGALAVVSEEPLDLSVPVIVVRDSKRAMALIAARFYDFPSTKMRLTGVTGTNGKTTVTHLLQEIYMEAGFPAGLIGTMYTKYGNEVKPSVNTTPESLILQEMFFDMHDQGMEHVVMEVSSHALQLGRTHGTDFDIAVFTNLSQDHLDYHETMDEYAAAKALLFSQLGSGYHPQKQKFAVINGDDPYAEKMITAAAAPVITYAIDSQADIRAENVNVHAGGSAFDLVHYNRHFRIELQMPGRFSVYNALAAAAAAYAGGIGWETICKVLPEVKSVSGRFEKIASSSPVNVIVDYAHTSDSLENVLQTISEFANGNVRTVVGCGGDRDKTKRPLMASTAEKWSDYVYLTSDNPRSENPRTILEEMEQGLSTSAYELIEDREKAIRQAVNDSGPDDVILIAGKGHETYQIIGEQTYDFDDRLVAKQALEELGMK</sequence>
<evidence type="ECO:0000256" key="9">
    <source>
        <dbReference type="ARBA" id="ARBA00022960"/>
    </source>
</evidence>
<comment type="pathway">
    <text evidence="1 13 14">Cell wall biogenesis; peptidoglycan biosynthesis.</text>
</comment>
<dbReference type="NCBIfam" id="NF001124">
    <property type="entry name" value="PRK00139.1-2"/>
    <property type="match status" value="1"/>
</dbReference>
<dbReference type="SUPFAM" id="SSF63418">
    <property type="entry name" value="MurE/MurF N-terminal domain"/>
    <property type="match status" value="1"/>
</dbReference>
<feature type="binding site" evidence="13">
    <location>
        <position position="177"/>
    </location>
    <ligand>
        <name>UDP-N-acetyl-alpha-D-muramoyl-L-alanyl-D-glutamate</name>
        <dbReference type="ChEBI" id="CHEBI:83900"/>
    </ligand>
</feature>
<evidence type="ECO:0000256" key="2">
    <source>
        <dbReference type="ARBA" id="ARBA00005898"/>
    </source>
</evidence>
<comment type="PTM">
    <text evidence="13">Carboxylation is probably crucial for Mg(2+) binding and, consequently, for the gamma-phosphate positioning of ATP.</text>
</comment>
<dbReference type="NCBIfam" id="NF001126">
    <property type="entry name" value="PRK00139.1-4"/>
    <property type="match status" value="1"/>
</dbReference>
<comment type="caution">
    <text evidence="18">The sequence shown here is derived from an EMBL/GenBank/DDBJ whole genome shotgun (WGS) entry which is preliminary data.</text>
</comment>
<evidence type="ECO:0000256" key="4">
    <source>
        <dbReference type="ARBA" id="ARBA00022598"/>
    </source>
</evidence>
<evidence type="ECO:0000313" key="19">
    <source>
        <dbReference type="Proteomes" id="UP000199318"/>
    </source>
</evidence>
<evidence type="ECO:0000256" key="1">
    <source>
        <dbReference type="ARBA" id="ARBA00004752"/>
    </source>
</evidence>
<comment type="caution">
    <text evidence="13">Lacks conserved residue(s) required for the propagation of feature annotation.</text>
</comment>
<dbReference type="PANTHER" id="PTHR23135:SF4">
    <property type="entry name" value="UDP-N-ACETYLMURAMOYL-L-ALANYL-D-GLUTAMATE--2,6-DIAMINOPIMELATE LIGASE MURE HOMOLOG, CHLOROPLASTIC"/>
    <property type="match status" value="1"/>
</dbReference>
<dbReference type="GO" id="GO:0000287">
    <property type="term" value="F:magnesium ion binding"/>
    <property type="evidence" value="ECO:0007669"/>
    <property type="project" value="UniProtKB-UniRule"/>
</dbReference>
<comment type="catalytic activity">
    <reaction evidence="13">
        <text>UDP-N-acetyl-alpha-D-muramoyl-L-alanyl-D-glutamate + meso-2,6-diaminopimelate + ATP = UDP-N-acetyl-alpha-D-muramoyl-L-alanyl-gamma-D-glutamyl-meso-2,6-diaminopimelate + ADP + phosphate + H(+)</text>
        <dbReference type="Rhea" id="RHEA:23676"/>
        <dbReference type="ChEBI" id="CHEBI:15378"/>
        <dbReference type="ChEBI" id="CHEBI:30616"/>
        <dbReference type="ChEBI" id="CHEBI:43474"/>
        <dbReference type="ChEBI" id="CHEBI:57791"/>
        <dbReference type="ChEBI" id="CHEBI:83900"/>
        <dbReference type="ChEBI" id="CHEBI:83905"/>
        <dbReference type="ChEBI" id="CHEBI:456216"/>
        <dbReference type="EC" id="6.3.2.13"/>
    </reaction>
</comment>
<feature type="domain" description="Mur ligase C-terminal" evidence="16">
    <location>
        <begin position="334"/>
        <end position="459"/>
    </location>
</feature>
<dbReference type="Pfam" id="PF01225">
    <property type="entry name" value="Mur_ligase"/>
    <property type="match status" value="1"/>
</dbReference>
<comment type="cofactor">
    <cofactor evidence="13">
        <name>Mg(2+)</name>
        <dbReference type="ChEBI" id="CHEBI:18420"/>
    </cofactor>
</comment>
<dbReference type="GO" id="GO:0008360">
    <property type="term" value="P:regulation of cell shape"/>
    <property type="evidence" value="ECO:0007669"/>
    <property type="project" value="UniProtKB-KW"/>
</dbReference>
<keyword evidence="19" id="KW-1185">Reference proteome</keyword>
<dbReference type="NCBIfam" id="TIGR01085">
    <property type="entry name" value="murE"/>
    <property type="match status" value="1"/>
</dbReference>
<dbReference type="InterPro" id="IPR035911">
    <property type="entry name" value="MurE/MurF_N"/>
</dbReference>
<evidence type="ECO:0000256" key="5">
    <source>
        <dbReference type="ARBA" id="ARBA00022618"/>
    </source>
</evidence>